<keyword evidence="6" id="KW-0067">ATP-binding</keyword>
<dbReference type="InParanoid" id="A0A168T1V0"/>
<evidence type="ECO:0000256" key="2">
    <source>
        <dbReference type="ARBA" id="ARBA00012104"/>
    </source>
</evidence>
<evidence type="ECO:0000256" key="1">
    <source>
        <dbReference type="ARBA" id="ARBA00008805"/>
    </source>
</evidence>
<accession>A0A168T1V0</accession>
<sequence length="335" mass="37240">MSGTEEPSYRVLSIQSHMVSGYCGNKAAAFPLQTLGYDVDILNTVQFSNHTGYSSWTGGRLTDTDVQQLFDGMEKNGLMDQYTHVLTGYIGNFDILRTIENKVKQLKSKIPELIYGKDVCDPVMGDGGHLYVAPEIVPLYRDVLSVADVITPNQFEAEVLSDMKITSLQTAKNAIKQIHDFGVDRVVITSLTLPRQDVPVTIIPPSGSDQHEQLYCMISQRHPDGRLQQHLISFPTYEGYFTGTGDLFSALTVARLQDYPHSLAQAIFKVVSSVNAVTLKTWKHQQKLLQGNEQVIVDKPSDAKLVHACELQVVKGKKEIEHPDMVGHDILIAEL</sequence>
<dbReference type="InterPro" id="IPR013749">
    <property type="entry name" value="PM/HMP-P_kinase-1"/>
</dbReference>
<dbReference type="SUPFAM" id="SSF53613">
    <property type="entry name" value="Ribokinase-like"/>
    <property type="match status" value="1"/>
</dbReference>
<gene>
    <name evidence="8" type="primary">ABSGL_15005.1 scaffold 15162</name>
</gene>
<dbReference type="EMBL" id="LT555008">
    <property type="protein sequence ID" value="SAM09329.1"/>
    <property type="molecule type" value="Genomic_DNA"/>
</dbReference>
<dbReference type="GO" id="GO:0009443">
    <property type="term" value="P:pyridoxal 5'-phosphate salvage"/>
    <property type="evidence" value="ECO:0007669"/>
    <property type="project" value="InterPro"/>
</dbReference>
<dbReference type="GO" id="GO:0005524">
    <property type="term" value="F:ATP binding"/>
    <property type="evidence" value="ECO:0007669"/>
    <property type="project" value="UniProtKB-KW"/>
</dbReference>
<dbReference type="OMA" id="AWTHQHP"/>
<comment type="similarity">
    <text evidence="1">Belongs to the pyridoxine kinase family.</text>
</comment>
<dbReference type="Pfam" id="PF08543">
    <property type="entry name" value="Phos_pyr_kin"/>
    <property type="match status" value="1"/>
</dbReference>
<dbReference type="FunCoup" id="A0A168T1V0">
    <property type="interactions" value="548"/>
</dbReference>
<keyword evidence="3" id="KW-0808">Transferase</keyword>
<name>A0A168T1V0_ABSGL</name>
<dbReference type="GO" id="GO:0008478">
    <property type="term" value="F:pyridoxal kinase activity"/>
    <property type="evidence" value="ECO:0007669"/>
    <property type="project" value="UniProtKB-EC"/>
</dbReference>
<evidence type="ECO:0000256" key="5">
    <source>
        <dbReference type="ARBA" id="ARBA00022777"/>
    </source>
</evidence>
<evidence type="ECO:0000313" key="8">
    <source>
        <dbReference type="EMBL" id="SAM09329.1"/>
    </source>
</evidence>
<protein>
    <recommendedName>
        <fullName evidence="2">pyridoxal kinase</fullName>
        <ecNumber evidence="2">2.7.1.35</ecNumber>
    </recommendedName>
</protein>
<dbReference type="Proteomes" id="UP000078561">
    <property type="component" value="Unassembled WGS sequence"/>
</dbReference>
<evidence type="ECO:0000256" key="6">
    <source>
        <dbReference type="ARBA" id="ARBA00022840"/>
    </source>
</evidence>
<dbReference type="Gene3D" id="3.40.1190.20">
    <property type="match status" value="1"/>
</dbReference>
<keyword evidence="9" id="KW-1185">Reference proteome</keyword>
<evidence type="ECO:0000256" key="3">
    <source>
        <dbReference type="ARBA" id="ARBA00022679"/>
    </source>
</evidence>
<evidence type="ECO:0000313" key="9">
    <source>
        <dbReference type="Proteomes" id="UP000078561"/>
    </source>
</evidence>
<dbReference type="PANTHER" id="PTHR10534:SF2">
    <property type="entry name" value="PYRIDOXAL KINASE"/>
    <property type="match status" value="1"/>
</dbReference>
<evidence type="ECO:0000256" key="4">
    <source>
        <dbReference type="ARBA" id="ARBA00022741"/>
    </source>
</evidence>
<dbReference type="CDD" id="cd01173">
    <property type="entry name" value="pyridoxal_pyridoxamine_kinase"/>
    <property type="match status" value="1"/>
</dbReference>
<dbReference type="EC" id="2.7.1.35" evidence="2"/>
<dbReference type="AlphaFoldDB" id="A0A168T1V0"/>
<dbReference type="OrthoDB" id="2104723at2759"/>
<dbReference type="InterPro" id="IPR004625">
    <property type="entry name" value="PyrdxlKinase"/>
</dbReference>
<dbReference type="InterPro" id="IPR029056">
    <property type="entry name" value="Ribokinase-like"/>
</dbReference>
<evidence type="ECO:0000259" key="7">
    <source>
        <dbReference type="Pfam" id="PF08543"/>
    </source>
</evidence>
<feature type="domain" description="Pyridoxamine kinase/Phosphomethylpyrimidine kinase" evidence="7">
    <location>
        <begin position="85"/>
        <end position="267"/>
    </location>
</feature>
<reference evidence="8" key="1">
    <citation type="submission" date="2016-04" db="EMBL/GenBank/DDBJ databases">
        <authorList>
            <person name="Evans L.H."/>
            <person name="Alamgir A."/>
            <person name="Owens N."/>
            <person name="Weber N.D."/>
            <person name="Virtaneva K."/>
            <person name="Barbian K."/>
            <person name="Babar A."/>
            <person name="Rosenke K."/>
        </authorList>
    </citation>
    <scope>NUCLEOTIDE SEQUENCE [LARGE SCALE GENOMIC DNA]</scope>
    <source>
        <strain evidence="8">CBS 101.48</strain>
    </source>
</reference>
<dbReference type="PANTHER" id="PTHR10534">
    <property type="entry name" value="PYRIDOXAL KINASE"/>
    <property type="match status" value="1"/>
</dbReference>
<dbReference type="STRING" id="4829.A0A168T1V0"/>
<keyword evidence="5" id="KW-0418">Kinase</keyword>
<dbReference type="GO" id="GO:0005829">
    <property type="term" value="C:cytosol"/>
    <property type="evidence" value="ECO:0007669"/>
    <property type="project" value="TreeGrafter"/>
</dbReference>
<keyword evidence="4" id="KW-0547">Nucleotide-binding</keyword>
<organism evidence="8">
    <name type="scientific">Absidia glauca</name>
    <name type="common">Pin mould</name>
    <dbReference type="NCBI Taxonomy" id="4829"/>
    <lineage>
        <taxon>Eukaryota</taxon>
        <taxon>Fungi</taxon>
        <taxon>Fungi incertae sedis</taxon>
        <taxon>Mucoromycota</taxon>
        <taxon>Mucoromycotina</taxon>
        <taxon>Mucoromycetes</taxon>
        <taxon>Mucorales</taxon>
        <taxon>Cunninghamellaceae</taxon>
        <taxon>Absidia</taxon>
    </lineage>
</organism>
<dbReference type="NCBIfam" id="TIGR00687">
    <property type="entry name" value="pyridox_kin"/>
    <property type="match status" value="1"/>
</dbReference>
<proteinExistence type="inferred from homology"/>